<dbReference type="Pfam" id="PF01483">
    <property type="entry name" value="P_proprotein"/>
    <property type="match status" value="1"/>
</dbReference>
<dbReference type="GO" id="GO:0008237">
    <property type="term" value="F:metallopeptidase activity"/>
    <property type="evidence" value="ECO:0007669"/>
    <property type="project" value="InterPro"/>
</dbReference>
<dbReference type="EMBL" id="BSNX01000075">
    <property type="protein sequence ID" value="GLQ76138.1"/>
    <property type="molecule type" value="Genomic_DNA"/>
</dbReference>
<dbReference type="InterPro" id="IPR008979">
    <property type="entry name" value="Galactose-bd-like_sf"/>
</dbReference>
<dbReference type="InterPro" id="IPR024079">
    <property type="entry name" value="MetalloPept_cat_dom_sf"/>
</dbReference>
<feature type="chain" id="PRO_5043495709" description="P/Homo B domain-containing protein" evidence="3">
    <location>
        <begin position="22"/>
        <end position="407"/>
    </location>
</feature>
<dbReference type="SUPFAM" id="SSF55486">
    <property type="entry name" value="Metalloproteases ('zincins'), catalytic domain"/>
    <property type="match status" value="1"/>
</dbReference>
<evidence type="ECO:0000256" key="1">
    <source>
        <dbReference type="ARBA" id="ARBA00022670"/>
    </source>
</evidence>
<reference evidence="6" key="1">
    <citation type="journal article" date="2019" name="Int. J. Syst. Evol. Microbiol.">
        <title>The Global Catalogue of Microorganisms (GCM) 10K type strain sequencing project: providing services to taxonomists for standard genome sequencing and annotation.</title>
        <authorList>
            <consortium name="The Broad Institute Genomics Platform"/>
            <consortium name="The Broad Institute Genome Sequencing Center for Infectious Disease"/>
            <person name="Wu L."/>
            <person name="Ma J."/>
        </authorList>
    </citation>
    <scope>NUCLEOTIDE SEQUENCE [LARGE SCALE GENOMIC DNA]</scope>
    <source>
        <strain evidence="6">NBRC 15640</strain>
    </source>
</reference>
<dbReference type="Gene3D" id="3.40.390.10">
    <property type="entry name" value="Collagenase (Catalytic Domain)"/>
    <property type="match status" value="1"/>
</dbReference>
<dbReference type="Gene3D" id="2.60.120.260">
    <property type="entry name" value="Galactose-binding domain-like"/>
    <property type="match status" value="1"/>
</dbReference>
<protein>
    <recommendedName>
        <fullName evidence="4">P/Homo B domain-containing protein</fullName>
    </recommendedName>
</protein>
<evidence type="ECO:0000259" key="4">
    <source>
        <dbReference type="PROSITE" id="PS51829"/>
    </source>
</evidence>
<sequence length="407" mass="45279">MKKTLLAAIVASSFVAPLAHATTNIDVLGVYTTETAQKIDHITAIQHRFNVGNKILKDSKLDIRVNLAGLKEYNFDSEPGRKKEQDVALKAMTPGYNQSALFRDIEQVRKDEGADMVAMFRYLDLDNSPDYERTANGYSISCGVAWVIPAFHWDGDQSWAKSRMYSHTYINECGGDTFIHELGHNFGIYHAREQYNSLPHLESGAEKDAYGYGVNGQFATTMAYGYLFGIKGRSYNFSNPEVECKGQPCGRKGVANAARAIGLTAPKIANIYQSKTDGTDTGKPTQPIDPKEPNNIFKIDSPVAIPDQAQVDIPLKVSFEGEITKPTIALNVEHEFIGDLSIRLIAPDNSYWILKKANSRDRGEKYNVTFTLQDIEGIDFNGQWTLRVTDKFERDTGVVKSAVLTLK</sequence>
<keyword evidence="3" id="KW-0732">Signal</keyword>
<dbReference type="AlphaFoldDB" id="A0AAV5NZY8"/>
<dbReference type="Proteomes" id="UP001156690">
    <property type="component" value="Unassembled WGS sequence"/>
</dbReference>
<dbReference type="InterPro" id="IPR002884">
    <property type="entry name" value="P_dom"/>
</dbReference>
<evidence type="ECO:0000256" key="3">
    <source>
        <dbReference type="SAM" id="SignalP"/>
    </source>
</evidence>
<dbReference type="RefSeq" id="WP_224055733.1">
    <property type="nucleotide sequence ID" value="NZ_AP025145.1"/>
</dbReference>
<dbReference type="PROSITE" id="PS51829">
    <property type="entry name" value="P_HOMO_B"/>
    <property type="match status" value="1"/>
</dbReference>
<feature type="domain" description="P/Homo B" evidence="4">
    <location>
        <begin position="282"/>
        <end position="407"/>
    </location>
</feature>
<keyword evidence="6" id="KW-1185">Reference proteome</keyword>
<evidence type="ECO:0000313" key="5">
    <source>
        <dbReference type="EMBL" id="GLQ76138.1"/>
    </source>
</evidence>
<dbReference type="Pfam" id="PF13582">
    <property type="entry name" value="Reprolysin_3"/>
    <property type="match status" value="1"/>
</dbReference>
<proteinExistence type="predicted"/>
<comment type="caution">
    <text evidence="5">The sequence shown here is derived from an EMBL/GenBank/DDBJ whole genome shotgun (WGS) entry which is preliminary data.</text>
</comment>
<feature type="signal peptide" evidence="3">
    <location>
        <begin position="1"/>
        <end position="21"/>
    </location>
</feature>
<keyword evidence="2" id="KW-0378">Hydrolase</keyword>
<evidence type="ECO:0000256" key="2">
    <source>
        <dbReference type="ARBA" id="ARBA00022801"/>
    </source>
</evidence>
<accession>A0AAV5NZY8</accession>
<organism evidence="5 6">
    <name type="scientific">Vibrio penaeicida</name>
    <dbReference type="NCBI Taxonomy" id="104609"/>
    <lineage>
        <taxon>Bacteria</taxon>
        <taxon>Pseudomonadati</taxon>
        <taxon>Pseudomonadota</taxon>
        <taxon>Gammaproteobacteria</taxon>
        <taxon>Vibrionales</taxon>
        <taxon>Vibrionaceae</taxon>
        <taxon>Vibrio</taxon>
    </lineage>
</organism>
<keyword evidence="1" id="KW-0645">Protease</keyword>
<dbReference type="GO" id="GO:0006508">
    <property type="term" value="P:proteolysis"/>
    <property type="evidence" value="ECO:0007669"/>
    <property type="project" value="UniProtKB-KW"/>
</dbReference>
<gene>
    <name evidence="5" type="ORF">GCM10007932_55010</name>
</gene>
<dbReference type="SUPFAM" id="SSF49785">
    <property type="entry name" value="Galactose-binding domain-like"/>
    <property type="match status" value="1"/>
</dbReference>
<dbReference type="GO" id="GO:0004252">
    <property type="term" value="F:serine-type endopeptidase activity"/>
    <property type="evidence" value="ECO:0007669"/>
    <property type="project" value="InterPro"/>
</dbReference>
<name>A0AAV5NZY8_9VIBR</name>
<evidence type="ECO:0000313" key="6">
    <source>
        <dbReference type="Proteomes" id="UP001156690"/>
    </source>
</evidence>